<dbReference type="AlphaFoldDB" id="A0A3M7Q2U8"/>
<evidence type="ECO:0000313" key="2">
    <source>
        <dbReference type="Proteomes" id="UP000276133"/>
    </source>
</evidence>
<comment type="caution">
    <text evidence="1">The sequence shown here is derived from an EMBL/GenBank/DDBJ whole genome shotgun (WGS) entry which is preliminary data.</text>
</comment>
<keyword evidence="2" id="KW-1185">Reference proteome</keyword>
<name>A0A3M7Q2U8_BRAPC</name>
<gene>
    <name evidence="1" type="ORF">BpHYR1_031034</name>
</gene>
<dbReference type="EMBL" id="REGN01007799">
    <property type="protein sequence ID" value="RNA05271.1"/>
    <property type="molecule type" value="Genomic_DNA"/>
</dbReference>
<sequence length="87" mass="10409">MVKKRHPLQRQTNCKFQISLHHNNIQAKMILTSKNIQSEFSDQRYMIYIRIKFLSKSFSNIIIKKIFSISKCEANNWVIQPIVVPRF</sequence>
<protein>
    <submittedName>
        <fullName evidence="1">Uncharacterized protein</fullName>
    </submittedName>
</protein>
<reference evidence="1 2" key="1">
    <citation type="journal article" date="2018" name="Sci. Rep.">
        <title>Genomic signatures of local adaptation to the degree of environmental predictability in rotifers.</title>
        <authorList>
            <person name="Franch-Gras L."/>
            <person name="Hahn C."/>
            <person name="Garcia-Roger E.M."/>
            <person name="Carmona M.J."/>
            <person name="Serra M."/>
            <person name="Gomez A."/>
        </authorList>
    </citation>
    <scope>NUCLEOTIDE SEQUENCE [LARGE SCALE GENOMIC DNA]</scope>
    <source>
        <strain evidence="1">HYR1</strain>
    </source>
</reference>
<organism evidence="1 2">
    <name type="scientific">Brachionus plicatilis</name>
    <name type="common">Marine rotifer</name>
    <name type="synonym">Brachionus muelleri</name>
    <dbReference type="NCBI Taxonomy" id="10195"/>
    <lineage>
        <taxon>Eukaryota</taxon>
        <taxon>Metazoa</taxon>
        <taxon>Spiralia</taxon>
        <taxon>Gnathifera</taxon>
        <taxon>Rotifera</taxon>
        <taxon>Eurotatoria</taxon>
        <taxon>Monogononta</taxon>
        <taxon>Pseudotrocha</taxon>
        <taxon>Ploima</taxon>
        <taxon>Brachionidae</taxon>
        <taxon>Brachionus</taxon>
    </lineage>
</organism>
<proteinExistence type="predicted"/>
<dbReference type="Proteomes" id="UP000276133">
    <property type="component" value="Unassembled WGS sequence"/>
</dbReference>
<accession>A0A3M7Q2U8</accession>
<evidence type="ECO:0000313" key="1">
    <source>
        <dbReference type="EMBL" id="RNA05271.1"/>
    </source>
</evidence>